<protein>
    <submittedName>
        <fullName evidence="1">Uncharacterized protein</fullName>
    </submittedName>
</protein>
<dbReference type="Proteomes" id="UP000189310">
    <property type="component" value="Unassembled WGS sequence"/>
</dbReference>
<gene>
    <name evidence="1" type="ORF">BVL52_13160</name>
</gene>
<evidence type="ECO:0000313" key="2">
    <source>
        <dbReference type="Proteomes" id="UP000189310"/>
    </source>
</evidence>
<comment type="caution">
    <text evidence="1">The sequence shown here is derived from an EMBL/GenBank/DDBJ whole genome shotgun (WGS) entry which is preliminary data.</text>
</comment>
<organism evidence="1 2">
    <name type="scientific">Pseudomonas oryzihabitans</name>
    <dbReference type="NCBI Taxonomy" id="47885"/>
    <lineage>
        <taxon>Bacteria</taxon>
        <taxon>Pseudomonadati</taxon>
        <taxon>Pseudomonadota</taxon>
        <taxon>Gammaproteobacteria</taxon>
        <taxon>Pseudomonadales</taxon>
        <taxon>Pseudomonadaceae</taxon>
        <taxon>Pseudomonas</taxon>
    </lineage>
</organism>
<reference evidence="1 2" key="1">
    <citation type="submission" date="2017-01" db="EMBL/GenBank/DDBJ databases">
        <title>Pseudomonas psychrotolerans genome sequencing and assembly.</title>
        <authorList>
            <person name="Vyas B."/>
            <person name="Mayilraj S."/>
        </authorList>
    </citation>
    <scope>NUCLEOTIDE SEQUENCE [LARGE SCALE GENOMIC DNA]</scope>
    <source>
        <strain evidence="1 2">SDS18</strain>
    </source>
</reference>
<accession>A0ABX3IT15</accession>
<dbReference type="EMBL" id="MTLN01000007">
    <property type="protein sequence ID" value="ONN70930.1"/>
    <property type="molecule type" value="Genomic_DNA"/>
</dbReference>
<name>A0ABX3IT15_9PSED</name>
<proteinExistence type="predicted"/>
<sequence length="66" mass="7337">MLSLFDRISDVTRAMNSLKVASAMVLSVATFTVSLGEGRDKVVNFLFKMLSDDVAEWERLFSMAGM</sequence>
<evidence type="ECO:0000313" key="1">
    <source>
        <dbReference type="EMBL" id="ONN70930.1"/>
    </source>
</evidence>
<keyword evidence="2" id="KW-1185">Reference proteome</keyword>